<dbReference type="AlphaFoldDB" id="A0A9X3WGW1"/>
<protein>
    <submittedName>
        <fullName evidence="1">Uncharacterized protein</fullName>
    </submittedName>
</protein>
<evidence type="ECO:0000313" key="1">
    <source>
        <dbReference type="EMBL" id="MDC3418191.1"/>
    </source>
</evidence>
<organism evidence="1 2">
    <name type="scientific">Aquibacillus salsiterrae</name>
    <dbReference type="NCBI Taxonomy" id="2950439"/>
    <lineage>
        <taxon>Bacteria</taxon>
        <taxon>Bacillati</taxon>
        <taxon>Bacillota</taxon>
        <taxon>Bacilli</taxon>
        <taxon>Bacillales</taxon>
        <taxon>Bacillaceae</taxon>
        <taxon>Aquibacillus</taxon>
    </lineage>
</organism>
<dbReference type="Proteomes" id="UP001145069">
    <property type="component" value="Unassembled WGS sequence"/>
</dbReference>
<accession>A0A9X3WGW1</accession>
<name>A0A9X3WGW1_9BACI</name>
<dbReference type="RefSeq" id="WP_272447253.1">
    <property type="nucleotide sequence ID" value="NZ_JAMQKC010000021.1"/>
</dbReference>
<gene>
    <name evidence="1" type="ORF">NC799_14975</name>
</gene>
<proteinExistence type="predicted"/>
<keyword evidence="2" id="KW-1185">Reference proteome</keyword>
<sequence>MIGCLVYDEKKVPDSLLDHVRGYILRELNVDFVKENQNMSIIMIQHTSKNLIWQVALEFEIAGIAVGYGFGNTSLEAKQDCFSFWTRRLAKEKHIS</sequence>
<dbReference type="EMBL" id="JAMQKC010000021">
    <property type="protein sequence ID" value="MDC3418191.1"/>
    <property type="molecule type" value="Genomic_DNA"/>
</dbReference>
<evidence type="ECO:0000313" key="2">
    <source>
        <dbReference type="Proteomes" id="UP001145069"/>
    </source>
</evidence>
<reference evidence="1" key="1">
    <citation type="submission" date="2022-06" db="EMBL/GenBank/DDBJ databases">
        <title>Aquibacillus sp. a new bacterium isolated from soil saline samples.</title>
        <authorList>
            <person name="Galisteo C."/>
            <person name="De La Haba R."/>
            <person name="Sanchez-Porro C."/>
            <person name="Ventosa A."/>
        </authorList>
    </citation>
    <scope>NUCLEOTIDE SEQUENCE</scope>
    <source>
        <strain evidence="1">3ASR75-54</strain>
    </source>
</reference>
<comment type="caution">
    <text evidence="1">The sequence shown here is derived from an EMBL/GenBank/DDBJ whole genome shotgun (WGS) entry which is preliminary data.</text>
</comment>